<dbReference type="PRINTS" id="PR00111">
    <property type="entry name" value="ABHYDROLASE"/>
</dbReference>
<dbReference type="Gene3D" id="3.40.50.1820">
    <property type="entry name" value="alpha/beta hydrolase"/>
    <property type="match status" value="1"/>
</dbReference>
<dbReference type="Proteomes" id="UP000290545">
    <property type="component" value="Unassembled WGS sequence"/>
</dbReference>
<accession>A0A4Q1D260</accession>
<proteinExistence type="predicted"/>
<protein>
    <submittedName>
        <fullName evidence="3">Alpha/beta hydrolase</fullName>
    </submittedName>
</protein>
<dbReference type="InterPro" id="IPR050266">
    <property type="entry name" value="AB_hydrolase_sf"/>
</dbReference>
<dbReference type="PANTHER" id="PTHR43798:SF31">
    <property type="entry name" value="AB HYDROLASE SUPERFAMILY PROTEIN YCLE"/>
    <property type="match status" value="1"/>
</dbReference>
<organism evidence="3 4">
    <name type="scientific">Filimonas effusa</name>
    <dbReference type="NCBI Taxonomy" id="2508721"/>
    <lineage>
        <taxon>Bacteria</taxon>
        <taxon>Pseudomonadati</taxon>
        <taxon>Bacteroidota</taxon>
        <taxon>Chitinophagia</taxon>
        <taxon>Chitinophagales</taxon>
        <taxon>Chitinophagaceae</taxon>
        <taxon>Filimonas</taxon>
    </lineage>
</organism>
<dbReference type="Pfam" id="PF00561">
    <property type="entry name" value="Abhydrolase_1"/>
    <property type="match status" value="1"/>
</dbReference>
<evidence type="ECO:0000259" key="2">
    <source>
        <dbReference type="Pfam" id="PF00561"/>
    </source>
</evidence>
<feature type="domain" description="AB hydrolase-1" evidence="2">
    <location>
        <begin position="22"/>
        <end position="249"/>
    </location>
</feature>
<reference evidence="3 4" key="1">
    <citation type="submission" date="2019-01" db="EMBL/GenBank/DDBJ databases">
        <title>Filimonas sp. strain TTM-71.</title>
        <authorList>
            <person name="Chen W.-M."/>
        </authorList>
    </citation>
    <scope>NUCLEOTIDE SEQUENCE [LARGE SCALE GENOMIC DNA]</scope>
    <source>
        <strain evidence="3 4">TTM-71</strain>
    </source>
</reference>
<dbReference type="GO" id="GO:0016787">
    <property type="term" value="F:hydrolase activity"/>
    <property type="evidence" value="ECO:0007669"/>
    <property type="project" value="UniProtKB-KW"/>
</dbReference>
<name>A0A4Q1D260_9BACT</name>
<dbReference type="InterPro" id="IPR000073">
    <property type="entry name" value="AB_hydrolase_1"/>
</dbReference>
<dbReference type="RefSeq" id="WP_129005651.1">
    <property type="nucleotide sequence ID" value="NZ_SDHZ01000004.1"/>
</dbReference>
<dbReference type="PANTHER" id="PTHR43798">
    <property type="entry name" value="MONOACYLGLYCEROL LIPASE"/>
    <property type="match status" value="1"/>
</dbReference>
<evidence type="ECO:0000313" key="4">
    <source>
        <dbReference type="Proteomes" id="UP000290545"/>
    </source>
</evidence>
<evidence type="ECO:0000256" key="1">
    <source>
        <dbReference type="ARBA" id="ARBA00022801"/>
    </source>
</evidence>
<dbReference type="SUPFAM" id="SSF53474">
    <property type="entry name" value="alpha/beta-Hydrolases"/>
    <property type="match status" value="1"/>
</dbReference>
<evidence type="ECO:0000313" key="3">
    <source>
        <dbReference type="EMBL" id="RXK81400.1"/>
    </source>
</evidence>
<keyword evidence="1 3" id="KW-0378">Hydrolase</keyword>
<dbReference type="GO" id="GO:0016020">
    <property type="term" value="C:membrane"/>
    <property type="evidence" value="ECO:0007669"/>
    <property type="project" value="TreeGrafter"/>
</dbReference>
<sequence>MLYSFNYNDTLISYRKTGKGTPVIFLHGFGEDSTIWNRQIAYLEPDYLVITPDFPGSGNSQALPGTPGIEEFARVIDALLQHEQLEKAVLFGHSMGGYITLAFAALFPDKLTGFGLVHSSAFADSPEKKQNRQRGIEMIEQYGGPSFLRTTIPNLFAAAFKSSHPEQVNELIEQSAAFADLPLQQYYKAMMERPDRTAVLSGSKTPVLFIIGTDDVAAPLNDVLQQVSLPNCSYIHILENVGHMGMWEATAAVNSHLLHFLEALNRRE</sequence>
<dbReference type="EMBL" id="SDHZ01000004">
    <property type="protein sequence ID" value="RXK81400.1"/>
    <property type="molecule type" value="Genomic_DNA"/>
</dbReference>
<keyword evidence="4" id="KW-1185">Reference proteome</keyword>
<gene>
    <name evidence="3" type="ORF">ESB13_20925</name>
</gene>
<comment type="caution">
    <text evidence="3">The sequence shown here is derived from an EMBL/GenBank/DDBJ whole genome shotgun (WGS) entry which is preliminary data.</text>
</comment>
<dbReference type="OrthoDB" id="252464at2"/>
<dbReference type="InterPro" id="IPR029058">
    <property type="entry name" value="AB_hydrolase_fold"/>
</dbReference>
<dbReference type="AlphaFoldDB" id="A0A4Q1D260"/>